<dbReference type="Proteomes" id="UP000216052">
    <property type="component" value="Chromosome"/>
</dbReference>
<evidence type="ECO:0000256" key="6">
    <source>
        <dbReference type="NCBIfam" id="TIGR01225"/>
    </source>
</evidence>
<dbReference type="Gene3D" id="1.10.275.10">
    <property type="entry name" value="Fumarase/aspartase (N-terminal domain)"/>
    <property type="match status" value="1"/>
</dbReference>
<dbReference type="GO" id="GO:0004397">
    <property type="term" value="F:histidine ammonia-lyase activity"/>
    <property type="evidence" value="ECO:0007669"/>
    <property type="project" value="UniProtKB-EC"/>
</dbReference>
<dbReference type="SUPFAM" id="SSF48557">
    <property type="entry name" value="L-aspartase-like"/>
    <property type="match status" value="1"/>
</dbReference>
<name>A0ABZ3J9Y0_SPOA4</name>
<evidence type="ECO:0000313" key="9">
    <source>
        <dbReference type="Proteomes" id="UP000216052"/>
    </source>
</evidence>
<dbReference type="InterPro" id="IPR008948">
    <property type="entry name" value="L-Aspartase-like"/>
</dbReference>
<accession>A0ABZ3J9Y0</accession>
<dbReference type="EC" id="4.3.1.3" evidence="2 6"/>
<dbReference type="CDD" id="cd00332">
    <property type="entry name" value="PAL-HAL"/>
    <property type="match status" value="1"/>
</dbReference>
<comment type="catalytic activity">
    <reaction evidence="5">
        <text>L-histidine = trans-urocanate + NH4(+)</text>
        <dbReference type="Rhea" id="RHEA:21232"/>
        <dbReference type="ChEBI" id="CHEBI:17771"/>
        <dbReference type="ChEBI" id="CHEBI:28938"/>
        <dbReference type="ChEBI" id="CHEBI:57595"/>
        <dbReference type="EC" id="4.3.1.3"/>
    </reaction>
</comment>
<dbReference type="NCBIfam" id="TIGR01225">
    <property type="entry name" value="hutH"/>
    <property type="match status" value="1"/>
</dbReference>
<dbReference type="PANTHER" id="PTHR10362">
    <property type="entry name" value="HISTIDINE AMMONIA-LYASE"/>
    <property type="match status" value="1"/>
</dbReference>
<gene>
    <name evidence="8" type="primary">hutH_2</name>
    <name evidence="8" type="ORF">SPACI_048080</name>
</gene>
<sequence length="510" mass="55636">MQKNMCKVIIDDSLQIADIVRVARDKAPVALSVEREKIVRRFREKVDAFLVEDRVVYGITTGVGPFWRKKISPADSMVMQEKFIMSHACNVGDPFPEEVVRAFLLVLVNNLSRGHACIRLDTLHTLITMLNKDVLPYMPQKGSVGYLQPGAHMALTLYGKGKAYFQGELLAAAAAMSRAGIEPIRLEAKEGLSLMNNSSFMTAVGSLALYDAIQLAKICDVAGALSFEALEGNINHFDSRLCAVRPYPGMRQTTDNLNKLLAGSQHAENPPRYLQDALSLRMMPQVHGACKDAIRYVEQNLQIELAAVSDNPLVFEQADENIVIHGGNCDGAPVGLALDVLAIPIGQLTNISERRLYRLLDTNLSGLPPFLINNGGLNSGFMITQYTAAALLAENKLLAQPVSVDSIPTAAGQEDYVSFGCIAAKKVRSMIENLRNVAAIELLAACQAIDLLSPGKLGAGTGEAYSLIREVAPFMEEDRMLYQDIESVSQLIRSGELVKRIEAKTGVLSY</sequence>
<evidence type="ECO:0000256" key="5">
    <source>
        <dbReference type="ARBA" id="ARBA00049269"/>
    </source>
</evidence>
<evidence type="ECO:0000256" key="3">
    <source>
        <dbReference type="ARBA" id="ARBA00022808"/>
    </source>
</evidence>
<evidence type="ECO:0000256" key="4">
    <source>
        <dbReference type="ARBA" id="ARBA00023239"/>
    </source>
</evidence>
<dbReference type="InterPro" id="IPR024083">
    <property type="entry name" value="Fumarase/histidase_N"/>
</dbReference>
<evidence type="ECO:0000313" key="8">
    <source>
        <dbReference type="EMBL" id="XFO74697.1"/>
    </source>
</evidence>
<evidence type="ECO:0000256" key="1">
    <source>
        <dbReference type="ARBA" id="ARBA00005113"/>
    </source>
</evidence>
<keyword evidence="4 7" id="KW-0456">Lyase</keyword>
<dbReference type="Gene3D" id="1.20.200.10">
    <property type="entry name" value="Fumarase/aspartase (Central domain)"/>
    <property type="match status" value="1"/>
</dbReference>
<keyword evidence="3" id="KW-0369">Histidine metabolism</keyword>
<comment type="similarity">
    <text evidence="7">Belongs to the PAL/histidase family.</text>
</comment>
<dbReference type="EMBL" id="CP155571">
    <property type="protein sequence ID" value="XFO74697.1"/>
    <property type="molecule type" value="Genomic_DNA"/>
</dbReference>
<comment type="pathway">
    <text evidence="1">Amino-acid degradation; L-histidine degradation into L-glutamate; N-formimidoyl-L-glutamate from L-histidine: step 1/3.</text>
</comment>
<proteinExistence type="inferred from homology"/>
<evidence type="ECO:0000256" key="2">
    <source>
        <dbReference type="ARBA" id="ARBA00012994"/>
    </source>
</evidence>
<reference evidence="8" key="1">
    <citation type="submission" date="2024-05" db="EMBL/GenBank/DDBJ databases">
        <title>Isolation and characterization of Sporomusa carbonis sp. nov., a carboxydotrophic hydrogenogen in the genus of Sporomusa isolated from a charcoal burning pile.</title>
        <authorList>
            <person name="Boeer T."/>
            <person name="Rosenbaum F."/>
            <person name="Eysell L."/>
            <person name="Mueller V."/>
            <person name="Daniel R."/>
            <person name="Poehlein A."/>
        </authorList>
    </citation>
    <scope>NUCLEOTIDE SEQUENCE [LARGE SCALE GENOMIC DNA]</scope>
    <source>
        <strain evidence="8">DSM 3132</strain>
    </source>
</reference>
<protein>
    <recommendedName>
        <fullName evidence="2 6">Histidine ammonia-lyase</fullName>
        <ecNumber evidence="2 6">4.3.1.3</ecNumber>
    </recommendedName>
</protein>
<dbReference type="NCBIfam" id="NF006871">
    <property type="entry name" value="PRK09367.1"/>
    <property type="match status" value="1"/>
</dbReference>
<dbReference type="Pfam" id="PF00221">
    <property type="entry name" value="Lyase_aromatic"/>
    <property type="match status" value="1"/>
</dbReference>
<keyword evidence="9" id="KW-1185">Reference proteome</keyword>
<dbReference type="RefSeq" id="WP_093793211.1">
    <property type="nucleotide sequence ID" value="NZ_CP155571.1"/>
</dbReference>
<evidence type="ECO:0000256" key="7">
    <source>
        <dbReference type="RuleBase" id="RU003954"/>
    </source>
</evidence>
<organism evidence="8 9">
    <name type="scientific">Sporomusa acidovorans (strain ATCC 49682 / DSM 3132 / Mol)</name>
    <dbReference type="NCBI Taxonomy" id="1123286"/>
    <lineage>
        <taxon>Bacteria</taxon>
        <taxon>Bacillati</taxon>
        <taxon>Bacillota</taxon>
        <taxon>Negativicutes</taxon>
        <taxon>Selenomonadales</taxon>
        <taxon>Sporomusaceae</taxon>
        <taxon>Sporomusa</taxon>
    </lineage>
</organism>
<dbReference type="InterPro" id="IPR005921">
    <property type="entry name" value="HutH"/>
</dbReference>
<dbReference type="InterPro" id="IPR001106">
    <property type="entry name" value="Aromatic_Lyase"/>
</dbReference>